<proteinExistence type="predicted"/>
<dbReference type="EMBL" id="FOGJ01000002">
    <property type="protein sequence ID" value="SER11708.1"/>
    <property type="molecule type" value="Genomic_DNA"/>
</dbReference>
<protein>
    <submittedName>
        <fullName evidence="1">Uncharacterized protein</fullName>
    </submittedName>
</protein>
<gene>
    <name evidence="1" type="ORF">SAMN04487884_10296</name>
</gene>
<reference evidence="1 2" key="1">
    <citation type="submission" date="2016-10" db="EMBL/GenBank/DDBJ databases">
        <authorList>
            <person name="de Groot N.N."/>
        </authorList>
    </citation>
    <scope>NUCLEOTIDE SEQUENCE [LARGE SCALE GENOMIC DNA]</scope>
    <source>
        <strain evidence="1 2">AR40</strain>
    </source>
</reference>
<sequence>MNYDPEELIPIVAELTDLYTKGESTSVTYEAAQHLMEAVLYCIHEAESMNANGLATCQQTDARILYEAGFQEVVDKVERAKEKYKVLISSFSSYGNRNLNDTVLKAIPGFFKLYSPRFSPQETIITMDYPTAVPIEGKTGIDAIEEYIDKIQAEQHFLAKFAPGYVEQVLSAYTADYKDQFFNLSEIVFEMSDSLEGDKK</sequence>
<organism evidence="1 2">
    <name type="scientific">Butyrivibrio fibrisolvens</name>
    <dbReference type="NCBI Taxonomy" id="831"/>
    <lineage>
        <taxon>Bacteria</taxon>
        <taxon>Bacillati</taxon>
        <taxon>Bacillota</taxon>
        <taxon>Clostridia</taxon>
        <taxon>Lachnospirales</taxon>
        <taxon>Lachnospiraceae</taxon>
        <taxon>Butyrivibrio</taxon>
    </lineage>
</organism>
<dbReference type="InterPro" id="IPR045751">
    <property type="entry name" value="DUF6179"/>
</dbReference>
<dbReference type="OrthoDB" id="1907610at2"/>
<name>A0A1H9LJZ9_BUTFI</name>
<dbReference type="AlphaFoldDB" id="A0A1H9LJZ9"/>
<evidence type="ECO:0000313" key="2">
    <source>
        <dbReference type="Proteomes" id="UP000182584"/>
    </source>
</evidence>
<dbReference type="Pfam" id="PF19677">
    <property type="entry name" value="DUF6179"/>
    <property type="match status" value="1"/>
</dbReference>
<dbReference type="Proteomes" id="UP000182584">
    <property type="component" value="Unassembled WGS sequence"/>
</dbReference>
<evidence type="ECO:0000313" key="1">
    <source>
        <dbReference type="EMBL" id="SER11708.1"/>
    </source>
</evidence>
<accession>A0A1H9LJZ9</accession>
<dbReference type="RefSeq" id="WP_074753980.1">
    <property type="nucleotide sequence ID" value="NZ_FOGJ01000002.1"/>
</dbReference>